<keyword evidence="1" id="KW-0812">Transmembrane</keyword>
<name>A0A1G8A5F6_9VIBR</name>
<gene>
    <name evidence="2" type="ORF">SAMN04488136_109154</name>
</gene>
<sequence length="97" mass="11359">MSRTLNIVIPLVGIFYILWWYFFPSQLEVSDSGLVGFFLLYFVLAPIVIIWGLAYAFYKKMWTWVIVFSVIGVIPELFIFPGWAQTLFYITLNSMTN</sequence>
<evidence type="ECO:0000313" key="2">
    <source>
        <dbReference type="EMBL" id="SDH16158.1"/>
    </source>
</evidence>
<accession>A0A1G8A5F6</accession>
<protein>
    <submittedName>
        <fullName evidence="2">Uncharacterized protein</fullName>
    </submittedName>
</protein>
<evidence type="ECO:0000256" key="1">
    <source>
        <dbReference type="SAM" id="Phobius"/>
    </source>
</evidence>
<feature type="transmembrane region" description="Helical" evidence="1">
    <location>
        <begin position="65"/>
        <end position="90"/>
    </location>
</feature>
<organism evidence="2 3">
    <name type="scientific">Vibrio xiamenensis</name>
    <dbReference type="NCBI Taxonomy" id="861298"/>
    <lineage>
        <taxon>Bacteria</taxon>
        <taxon>Pseudomonadati</taxon>
        <taxon>Pseudomonadota</taxon>
        <taxon>Gammaproteobacteria</taxon>
        <taxon>Vibrionales</taxon>
        <taxon>Vibrionaceae</taxon>
        <taxon>Vibrio</taxon>
    </lineage>
</organism>
<feature type="transmembrane region" description="Helical" evidence="1">
    <location>
        <begin position="35"/>
        <end position="58"/>
    </location>
</feature>
<keyword evidence="1" id="KW-0472">Membrane</keyword>
<reference evidence="2 3" key="1">
    <citation type="submission" date="2016-10" db="EMBL/GenBank/DDBJ databases">
        <authorList>
            <person name="de Groot N.N."/>
        </authorList>
    </citation>
    <scope>NUCLEOTIDE SEQUENCE [LARGE SCALE GENOMIC DNA]</scope>
    <source>
        <strain evidence="2 3">CGMCC 1.10228</strain>
    </source>
</reference>
<dbReference type="EMBL" id="FNDD01000009">
    <property type="protein sequence ID" value="SDH16158.1"/>
    <property type="molecule type" value="Genomic_DNA"/>
</dbReference>
<evidence type="ECO:0000313" key="3">
    <source>
        <dbReference type="Proteomes" id="UP000198854"/>
    </source>
</evidence>
<proteinExistence type="predicted"/>
<keyword evidence="3" id="KW-1185">Reference proteome</keyword>
<dbReference type="AlphaFoldDB" id="A0A1G8A5F6"/>
<dbReference type="Proteomes" id="UP000198854">
    <property type="component" value="Unassembled WGS sequence"/>
</dbReference>
<feature type="transmembrane region" description="Helical" evidence="1">
    <location>
        <begin position="7"/>
        <end position="23"/>
    </location>
</feature>
<keyword evidence="1" id="KW-1133">Transmembrane helix</keyword>